<dbReference type="InterPro" id="IPR039426">
    <property type="entry name" value="TonB-dep_rcpt-like"/>
</dbReference>
<dbReference type="GO" id="GO:0009279">
    <property type="term" value="C:cell outer membrane"/>
    <property type="evidence" value="ECO:0007669"/>
    <property type="project" value="UniProtKB-SubCell"/>
</dbReference>
<dbReference type="PANTHER" id="PTHR30069">
    <property type="entry name" value="TONB-DEPENDENT OUTER MEMBRANE RECEPTOR"/>
    <property type="match status" value="1"/>
</dbReference>
<dbReference type="AlphaFoldDB" id="A0A420WPN3"/>
<evidence type="ECO:0000256" key="3">
    <source>
        <dbReference type="ARBA" id="ARBA00022452"/>
    </source>
</evidence>
<keyword evidence="2 10" id="KW-0813">Transport</keyword>
<dbReference type="GO" id="GO:0015889">
    <property type="term" value="P:cobalamin transport"/>
    <property type="evidence" value="ECO:0007669"/>
    <property type="project" value="TreeGrafter"/>
</dbReference>
<dbReference type="PROSITE" id="PS52016">
    <property type="entry name" value="TONB_DEPENDENT_REC_3"/>
    <property type="match status" value="1"/>
</dbReference>
<feature type="chain" id="PRO_5019080559" evidence="12">
    <location>
        <begin position="23"/>
        <end position="659"/>
    </location>
</feature>
<dbReference type="PANTHER" id="PTHR30069:SF53">
    <property type="entry name" value="COLICIN I RECEPTOR-RELATED"/>
    <property type="match status" value="1"/>
</dbReference>
<feature type="domain" description="TonB-dependent receptor plug" evidence="14">
    <location>
        <begin position="51"/>
        <end position="159"/>
    </location>
</feature>
<keyword evidence="7 11" id="KW-0798">TonB box</keyword>
<dbReference type="Proteomes" id="UP000277424">
    <property type="component" value="Unassembled WGS sequence"/>
</dbReference>
<comment type="similarity">
    <text evidence="10 11">Belongs to the TonB-dependent receptor family.</text>
</comment>
<evidence type="ECO:0000256" key="4">
    <source>
        <dbReference type="ARBA" id="ARBA00022692"/>
    </source>
</evidence>
<dbReference type="SUPFAM" id="SSF56935">
    <property type="entry name" value="Porins"/>
    <property type="match status" value="1"/>
</dbReference>
<evidence type="ECO:0000256" key="12">
    <source>
        <dbReference type="SAM" id="SignalP"/>
    </source>
</evidence>
<dbReference type="InterPro" id="IPR000531">
    <property type="entry name" value="Beta-barrel_TonB"/>
</dbReference>
<dbReference type="EMBL" id="RBIG01000001">
    <property type="protein sequence ID" value="RKQ72826.1"/>
    <property type="molecule type" value="Genomic_DNA"/>
</dbReference>
<comment type="caution">
    <text evidence="15">The sequence shown here is derived from an EMBL/GenBank/DDBJ whole genome shotgun (WGS) entry which is preliminary data.</text>
</comment>
<evidence type="ECO:0000313" key="15">
    <source>
        <dbReference type="EMBL" id="RKQ72826.1"/>
    </source>
</evidence>
<comment type="subcellular location">
    <subcellularLocation>
        <location evidence="1 10">Cell outer membrane</location>
        <topology evidence="1 10">Multi-pass membrane protein</topology>
    </subcellularLocation>
</comment>
<dbReference type="InterPro" id="IPR036942">
    <property type="entry name" value="Beta-barrel_TonB_sf"/>
</dbReference>
<dbReference type="RefSeq" id="WP_121217433.1">
    <property type="nucleotide sequence ID" value="NZ_RBIG01000001.1"/>
</dbReference>
<name>A0A420WPN3_9PROT</name>
<evidence type="ECO:0000256" key="8">
    <source>
        <dbReference type="ARBA" id="ARBA00023136"/>
    </source>
</evidence>
<evidence type="ECO:0000256" key="7">
    <source>
        <dbReference type="ARBA" id="ARBA00023077"/>
    </source>
</evidence>
<feature type="signal peptide" evidence="12">
    <location>
        <begin position="1"/>
        <end position="22"/>
    </location>
</feature>
<organism evidence="15 16">
    <name type="scientific">Oceanibaculum indicum</name>
    <dbReference type="NCBI Taxonomy" id="526216"/>
    <lineage>
        <taxon>Bacteria</taxon>
        <taxon>Pseudomonadati</taxon>
        <taxon>Pseudomonadota</taxon>
        <taxon>Alphaproteobacteria</taxon>
        <taxon>Rhodospirillales</taxon>
        <taxon>Oceanibaculaceae</taxon>
        <taxon>Oceanibaculum</taxon>
    </lineage>
</organism>
<evidence type="ECO:0000256" key="10">
    <source>
        <dbReference type="PROSITE-ProRule" id="PRU01360"/>
    </source>
</evidence>
<dbReference type="Gene3D" id="2.170.130.10">
    <property type="entry name" value="TonB-dependent receptor, plug domain"/>
    <property type="match status" value="1"/>
</dbReference>
<evidence type="ECO:0000256" key="9">
    <source>
        <dbReference type="ARBA" id="ARBA00023237"/>
    </source>
</evidence>
<evidence type="ECO:0000256" key="6">
    <source>
        <dbReference type="ARBA" id="ARBA00023065"/>
    </source>
</evidence>
<accession>A0A420WPN3</accession>
<protein>
    <submittedName>
        <fullName evidence="15">Vitamin B12 transporter</fullName>
    </submittedName>
</protein>
<dbReference type="InterPro" id="IPR012910">
    <property type="entry name" value="Plug_dom"/>
</dbReference>
<evidence type="ECO:0000256" key="11">
    <source>
        <dbReference type="RuleBase" id="RU003357"/>
    </source>
</evidence>
<dbReference type="Pfam" id="PF07715">
    <property type="entry name" value="Plug"/>
    <property type="match status" value="1"/>
</dbReference>
<keyword evidence="6" id="KW-0406">Ion transport</keyword>
<dbReference type="InterPro" id="IPR037066">
    <property type="entry name" value="Plug_dom_sf"/>
</dbReference>
<dbReference type="OrthoDB" id="9760333at2"/>
<proteinExistence type="inferred from homology"/>
<reference evidence="15 16" key="1">
    <citation type="submission" date="2018-10" db="EMBL/GenBank/DDBJ databases">
        <title>Comparative analysis of microorganisms from saline springs in Andes Mountain Range, Colombia.</title>
        <authorList>
            <person name="Rubin E."/>
        </authorList>
    </citation>
    <scope>NUCLEOTIDE SEQUENCE [LARGE SCALE GENOMIC DNA]</scope>
    <source>
        <strain evidence="15 16">USBA 36</strain>
    </source>
</reference>
<evidence type="ECO:0000259" key="13">
    <source>
        <dbReference type="Pfam" id="PF00593"/>
    </source>
</evidence>
<keyword evidence="9 10" id="KW-0998">Cell outer membrane</keyword>
<dbReference type="GO" id="GO:0006811">
    <property type="term" value="P:monoatomic ion transport"/>
    <property type="evidence" value="ECO:0007669"/>
    <property type="project" value="UniProtKB-KW"/>
</dbReference>
<feature type="domain" description="TonB-dependent receptor-like beta-barrel" evidence="13">
    <location>
        <begin position="232"/>
        <end position="633"/>
    </location>
</feature>
<sequence length="659" mass="71503">MSFRSYLLIGSALCAAALPAAAVRAQTQPGDNVAQLMPHIVITATRAETELERVPARVTVIDREAIDRGGYQSVEEALRTVPGISVVRLGGPGQQTSVFMRGANSDHVLVLVDGVPVNDPSGAGGAYNFGDDLVGDLERIEVVRGPVSSLYGSNAIGGVINLITRAPSRKKAEIFGQAAGGSHGTAQAQAGLRGRSDGFDYMVSAEHFRTDGVNLSPSRIARNTGEEDGSEITTLTGKLGYDIGNAGRVDALLRYRRNEFDLDNVPYDEPNYSGENEHFLYKLGAEAYLLDGSLTSRVDVGQSRHDRSFTNRPDAFSANLTDDSYESVRSFAEMQNTYRIGDLAGLRDTVLVFGGSAARSTVETSTNSVSVWGPFTQSLDADSNDYALYTNLQARVTERIDVTAGLRYDLPDDYGNTLTYRIGAVVAVPEILTRFSGAVGTAYKAPTLYDRYGVDNYGYRGNTGLNPEESVSWEVGFETDLPVRGRAQAVSFGATYFKTDTENLITNDFALQTVVNIGEASSEGVETFLTLRPADWIETRLTYTWMQARNEDTGQLLLRRPRHQGALAVDLKPARDFSFGPELVYVGSRLDVAYDDAGNFLGNRPNGSYTLVNLSGAYQLREDVSLFGKVYNLFDREYEPSNGFAGRGLTALVGVRGSF</sequence>
<keyword evidence="5 12" id="KW-0732">Signal</keyword>
<keyword evidence="3 10" id="KW-1134">Transmembrane beta strand</keyword>
<dbReference type="Pfam" id="PF00593">
    <property type="entry name" value="TonB_dep_Rec_b-barrel"/>
    <property type="match status" value="1"/>
</dbReference>
<evidence type="ECO:0000256" key="5">
    <source>
        <dbReference type="ARBA" id="ARBA00022729"/>
    </source>
</evidence>
<dbReference type="Gene3D" id="2.40.170.20">
    <property type="entry name" value="TonB-dependent receptor, beta-barrel domain"/>
    <property type="match status" value="1"/>
</dbReference>
<keyword evidence="8 10" id="KW-0472">Membrane</keyword>
<gene>
    <name evidence="15" type="ORF">BCL74_0595</name>
</gene>
<evidence type="ECO:0000256" key="2">
    <source>
        <dbReference type="ARBA" id="ARBA00022448"/>
    </source>
</evidence>
<keyword evidence="4 10" id="KW-0812">Transmembrane</keyword>
<dbReference type="CDD" id="cd01347">
    <property type="entry name" value="ligand_gated_channel"/>
    <property type="match status" value="1"/>
</dbReference>
<evidence type="ECO:0000313" key="16">
    <source>
        <dbReference type="Proteomes" id="UP000277424"/>
    </source>
</evidence>
<evidence type="ECO:0000259" key="14">
    <source>
        <dbReference type="Pfam" id="PF07715"/>
    </source>
</evidence>
<evidence type="ECO:0000256" key="1">
    <source>
        <dbReference type="ARBA" id="ARBA00004571"/>
    </source>
</evidence>